<evidence type="ECO:0000313" key="4">
    <source>
        <dbReference type="Proteomes" id="UP000198853"/>
    </source>
</evidence>
<dbReference type="RefSeq" id="WP_090398079.1">
    <property type="nucleotide sequence ID" value="NZ_FNEN01000006.1"/>
</dbReference>
<evidence type="ECO:0000256" key="1">
    <source>
        <dbReference type="SAM" id="MobiDB-lite"/>
    </source>
</evidence>
<feature type="compositionally biased region" description="Basic and acidic residues" evidence="1">
    <location>
        <begin position="59"/>
        <end position="69"/>
    </location>
</feature>
<keyword evidence="2" id="KW-1133">Transmembrane helix</keyword>
<feature type="compositionally biased region" description="Basic and acidic residues" evidence="1">
    <location>
        <begin position="32"/>
        <end position="41"/>
    </location>
</feature>
<evidence type="ECO:0000256" key="2">
    <source>
        <dbReference type="SAM" id="Phobius"/>
    </source>
</evidence>
<keyword evidence="4" id="KW-1185">Reference proteome</keyword>
<feature type="transmembrane region" description="Helical" evidence="2">
    <location>
        <begin position="6"/>
        <end position="24"/>
    </location>
</feature>
<sequence length="78" mass="9218">MDWFMTWIFPPIVLAIIVFYFVALGKNVRRTEDKHGRDMTHELNPFTGTKMPSADDDDKDRKKNKDKKTTNISPRSRF</sequence>
<gene>
    <name evidence="3" type="ORF">SAMN04488123_10697</name>
</gene>
<protein>
    <submittedName>
        <fullName evidence="3">Uncharacterized protein</fullName>
    </submittedName>
</protein>
<evidence type="ECO:0000313" key="3">
    <source>
        <dbReference type="EMBL" id="SDI79926.1"/>
    </source>
</evidence>
<name>A0A1G8NIQ5_9BACI</name>
<dbReference type="OrthoDB" id="2893476at2"/>
<dbReference type="Proteomes" id="UP000198853">
    <property type="component" value="Unassembled WGS sequence"/>
</dbReference>
<dbReference type="AlphaFoldDB" id="A0A1G8NIQ5"/>
<dbReference type="EMBL" id="FNEN01000006">
    <property type="protein sequence ID" value="SDI79926.1"/>
    <property type="molecule type" value="Genomic_DNA"/>
</dbReference>
<reference evidence="3 4" key="1">
    <citation type="submission" date="2016-10" db="EMBL/GenBank/DDBJ databases">
        <authorList>
            <person name="de Groot N.N."/>
        </authorList>
    </citation>
    <scope>NUCLEOTIDE SEQUENCE [LARGE SCALE GENOMIC DNA]</scope>
    <source>
        <strain evidence="3 4">DSM 21771</strain>
    </source>
</reference>
<proteinExistence type="predicted"/>
<feature type="region of interest" description="Disordered" evidence="1">
    <location>
        <begin position="32"/>
        <end position="78"/>
    </location>
</feature>
<keyword evidence="2" id="KW-0472">Membrane</keyword>
<keyword evidence="2" id="KW-0812">Transmembrane</keyword>
<organism evidence="3 4">
    <name type="scientific">Natribacillus halophilus</name>
    <dbReference type="NCBI Taxonomy" id="549003"/>
    <lineage>
        <taxon>Bacteria</taxon>
        <taxon>Bacillati</taxon>
        <taxon>Bacillota</taxon>
        <taxon>Bacilli</taxon>
        <taxon>Bacillales</taxon>
        <taxon>Bacillaceae</taxon>
        <taxon>Natribacillus</taxon>
    </lineage>
</organism>
<accession>A0A1G8NIQ5</accession>